<keyword evidence="4" id="KW-0720">Serine protease</keyword>
<evidence type="ECO:0000256" key="1">
    <source>
        <dbReference type="ARBA" id="ARBA00010541"/>
    </source>
</evidence>
<keyword evidence="2" id="KW-0645">Protease</keyword>
<organism evidence="7 8">
    <name type="scientific">Effrenium voratum</name>
    <dbReference type="NCBI Taxonomy" id="2562239"/>
    <lineage>
        <taxon>Eukaryota</taxon>
        <taxon>Sar</taxon>
        <taxon>Alveolata</taxon>
        <taxon>Dinophyceae</taxon>
        <taxon>Suessiales</taxon>
        <taxon>Symbiodiniaceae</taxon>
        <taxon>Effrenium</taxon>
    </lineage>
</organism>
<dbReference type="InterPro" id="IPR051201">
    <property type="entry name" value="Chloro_Bact_Ser_Proteases"/>
</dbReference>
<evidence type="ECO:0000256" key="2">
    <source>
        <dbReference type="ARBA" id="ARBA00022670"/>
    </source>
</evidence>
<evidence type="ECO:0000256" key="5">
    <source>
        <dbReference type="SAM" id="SignalP"/>
    </source>
</evidence>
<dbReference type="PROSITE" id="PS50106">
    <property type="entry name" value="PDZ"/>
    <property type="match status" value="1"/>
</dbReference>
<evidence type="ECO:0000256" key="3">
    <source>
        <dbReference type="ARBA" id="ARBA00022801"/>
    </source>
</evidence>
<evidence type="ECO:0000313" key="8">
    <source>
        <dbReference type="Proteomes" id="UP001178507"/>
    </source>
</evidence>
<dbReference type="SUPFAM" id="SSF50156">
    <property type="entry name" value="PDZ domain-like"/>
    <property type="match status" value="1"/>
</dbReference>
<keyword evidence="3" id="KW-0378">Hydrolase</keyword>
<dbReference type="PANTHER" id="PTHR43343">
    <property type="entry name" value="PEPTIDASE S12"/>
    <property type="match status" value="1"/>
</dbReference>
<dbReference type="InterPro" id="IPR001940">
    <property type="entry name" value="Peptidase_S1C"/>
</dbReference>
<accession>A0AA36ID93</accession>
<dbReference type="Gene3D" id="2.30.42.10">
    <property type="match status" value="1"/>
</dbReference>
<comment type="caution">
    <text evidence="7">The sequence shown here is derived from an EMBL/GenBank/DDBJ whole genome shotgun (WGS) entry which is preliminary data.</text>
</comment>
<dbReference type="InterPro" id="IPR001478">
    <property type="entry name" value="PDZ"/>
</dbReference>
<name>A0AA36ID93_9DINO</name>
<dbReference type="Gene3D" id="2.40.10.120">
    <property type="match status" value="1"/>
</dbReference>
<protein>
    <recommendedName>
        <fullName evidence="6">PDZ domain-containing protein</fullName>
    </recommendedName>
</protein>
<dbReference type="GO" id="GO:0004252">
    <property type="term" value="F:serine-type endopeptidase activity"/>
    <property type="evidence" value="ECO:0007669"/>
    <property type="project" value="InterPro"/>
</dbReference>
<gene>
    <name evidence="7" type="ORF">EVOR1521_LOCUS11954</name>
</gene>
<feature type="chain" id="PRO_5041277197" description="PDZ domain-containing protein" evidence="5">
    <location>
        <begin position="23"/>
        <end position="373"/>
    </location>
</feature>
<dbReference type="FunFam" id="2.40.10.10:FF:000001">
    <property type="entry name" value="Periplasmic serine protease DegS"/>
    <property type="match status" value="1"/>
</dbReference>
<sequence length="373" mass="41269">MRRLRLADMVLAAPLLPKVVAADDYLSHELTKEEQQTVALFQRCSNAVVHINTFISREKVLHGFGRELEEQGEGSGFLWDDNHIVTNYHVIMDADKATVTFADHSSHEAFLVGVEPDCDLAVLRCKSHPDIVPLQRGSSNMLMVGQKVFAIGNPFGLDQTLTNGIVSGLGREMRSVSGRMMRNLVQTDAAINPGNSGGPLLDARGRLIGVNTMIASPSGAWAGVGFAIPVDTVARVVQQIIKYGHAKRGFLGLFLAPDQLSQQLSRHARRQEMEEIQGVLILRMEPGSPADKAGLRPCRQSHGGIVLGDEILELDGHKVHSVDEVMDLVDEKQVGDTLQVTFRRRDRHSEILKTTIQLAEWRQRVPVRYKSRL</sequence>
<dbReference type="SUPFAM" id="SSF50494">
    <property type="entry name" value="Trypsin-like serine proteases"/>
    <property type="match status" value="1"/>
</dbReference>
<dbReference type="InterPro" id="IPR036034">
    <property type="entry name" value="PDZ_sf"/>
</dbReference>
<dbReference type="SMART" id="SM00228">
    <property type="entry name" value="PDZ"/>
    <property type="match status" value="1"/>
</dbReference>
<dbReference type="PRINTS" id="PR00834">
    <property type="entry name" value="PROTEASES2C"/>
</dbReference>
<dbReference type="PANTHER" id="PTHR43343:SF3">
    <property type="entry name" value="PROTEASE DO-LIKE 8, CHLOROPLASTIC"/>
    <property type="match status" value="1"/>
</dbReference>
<evidence type="ECO:0000259" key="6">
    <source>
        <dbReference type="PROSITE" id="PS50106"/>
    </source>
</evidence>
<reference evidence="7" key="1">
    <citation type="submission" date="2023-08" db="EMBL/GenBank/DDBJ databases">
        <authorList>
            <person name="Chen Y."/>
            <person name="Shah S."/>
            <person name="Dougan E. K."/>
            <person name="Thang M."/>
            <person name="Chan C."/>
        </authorList>
    </citation>
    <scope>NUCLEOTIDE SEQUENCE</scope>
</reference>
<keyword evidence="8" id="KW-1185">Reference proteome</keyword>
<dbReference type="Pfam" id="PF13365">
    <property type="entry name" value="Trypsin_2"/>
    <property type="match status" value="1"/>
</dbReference>
<comment type="similarity">
    <text evidence="1">Belongs to the peptidase S1C family.</text>
</comment>
<feature type="domain" description="PDZ" evidence="6">
    <location>
        <begin position="240"/>
        <end position="344"/>
    </location>
</feature>
<evidence type="ECO:0000256" key="4">
    <source>
        <dbReference type="ARBA" id="ARBA00022825"/>
    </source>
</evidence>
<dbReference type="Proteomes" id="UP001178507">
    <property type="component" value="Unassembled WGS sequence"/>
</dbReference>
<evidence type="ECO:0000313" key="7">
    <source>
        <dbReference type="EMBL" id="CAJ1385329.1"/>
    </source>
</evidence>
<feature type="signal peptide" evidence="5">
    <location>
        <begin position="1"/>
        <end position="22"/>
    </location>
</feature>
<dbReference type="AlphaFoldDB" id="A0AA36ID93"/>
<dbReference type="EMBL" id="CAUJNA010001224">
    <property type="protein sequence ID" value="CAJ1385329.1"/>
    <property type="molecule type" value="Genomic_DNA"/>
</dbReference>
<keyword evidence="5" id="KW-0732">Signal</keyword>
<proteinExistence type="inferred from homology"/>
<dbReference type="GO" id="GO:0006508">
    <property type="term" value="P:proteolysis"/>
    <property type="evidence" value="ECO:0007669"/>
    <property type="project" value="UniProtKB-KW"/>
</dbReference>
<dbReference type="Pfam" id="PF13180">
    <property type="entry name" value="PDZ_2"/>
    <property type="match status" value="1"/>
</dbReference>
<dbReference type="InterPro" id="IPR009003">
    <property type="entry name" value="Peptidase_S1_PA"/>
</dbReference>